<dbReference type="EMBL" id="UINC01137718">
    <property type="protein sequence ID" value="SVD23230.1"/>
    <property type="molecule type" value="Genomic_DNA"/>
</dbReference>
<keyword evidence="1" id="KW-1133">Transmembrane helix</keyword>
<organism evidence="2">
    <name type="scientific">marine metagenome</name>
    <dbReference type="NCBI Taxonomy" id="408172"/>
    <lineage>
        <taxon>unclassified sequences</taxon>
        <taxon>metagenomes</taxon>
        <taxon>ecological metagenomes</taxon>
    </lineage>
</organism>
<feature type="non-terminal residue" evidence="2">
    <location>
        <position position="241"/>
    </location>
</feature>
<accession>A0A382TMF1</accession>
<protein>
    <submittedName>
        <fullName evidence="2">Uncharacterized protein</fullName>
    </submittedName>
</protein>
<evidence type="ECO:0000313" key="2">
    <source>
        <dbReference type="EMBL" id="SVD23230.1"/>
    </source>
</evidence>
<keyword evidence="1" id="KW-0812">Transmembrane</keyword>
<name>A0A382TMF1_9ZZZZ</name>
<proteinExistence type="predicted"/>
<dbReference type="InterPro" id="IPR045584">
    <property type="entry name" value="Pilin-like"/>
</dbReference>
<sequence>MIELMVVVAIIVMASGVMGPTILGFMKNRKLEGIRGQFGKIFNKARLDAVIFRRDMSVVFFREGPRVYDELSKRFTDKAEWSSKGDALGSSPPEIWYGLGFAGGVSSYDEDRAALVVKSRKDRGKTIPRSIPSFAEWAADSRSLYSKQATGSGRSSGGGSGDASKQRYRTNDLYKMTFNRSGTMVFSAGCSDVPTSIFNNDGASGRPKTADVVILQYDSQMACFIDVRPTGQMRSKMRPLG</sequence>
<gene>
    <name evidence="2" type="ORF">METZ01_LOCUS376084</name>
</gene>
<evidence type="ECO:0000256" key="1">
    <source>
        <dbReference type="SAM" id="Phobius"/>
    </source>
</evidence>
<reference evidence="2" key="1">
    <citation type="submission" date="2018-05" db="EMBL/GenBank/DDBJ databases">
        <authorList>
            <person name="Lanie J.A."/>
            <person name="Ng W.-L."/>
            <person name="Kazmierczak K.M."/>
            <person name="Andrzejewski T.M."/>
            <person name="Davidsen T.M."/>
            <person name="Wayne K.J."/>
            <person name="Tettelin H."/>
            <person name="Glass J.I."/>
            <person name="Rusch D."/>
            <person name="Podicherti R."/>
            <person name="Tsui H.-C.T."/>
            <person name="Winkler M.E."/>
        </authorList>
    </citation>
    <scope>NUCLEOTIDE SEQUENCE</scope>
</reference>
<dbReference type="AlphaFoldDB" id="A0A382TMF1"/>
<dbReference type="SUPFAM" id="SSF54523">
    <property type="entry name" value="Pili subunits"/>
    <property type="match status" value="1"/>
</dbReference>
<keyword evidence="1" id="KW-0472">Membrane</keyword>
<feature type="transmembrane region" description="Helical" evidence="1">
    <location>
        <begin position="6"/>
        <end position="26"/>
    </location>
</feature>